<evidence type="ECO:0000313" key="3">
    <source>
        <dbReference type="RefSeq" id="XP_012816930.1"/>
    </source>
</evidence>
<evidence type="ECO:0000256" key="1">
    <source>
        <dbReference type="SAM" id="MobiDB-lite"/>
    </source>
</evidence>
<reference evidence="3" key="1">
    <citation type="submission" date="2025-08" db="UniProtKB">
        <authorList>
            <consortium name="RefSeq"/>
        </authorList>
    </citation>
    <scope>IDENTIFICATION</scope>
    <source>
        <strain evidence="3">Nigerian</strain>
        <tissue evidence="3">Liver and blood</tissue>
    </source>
</reference>
<sequence length="128" mass="13908">MADSSAKNKVLKPSGTQEKFTARIQFHAKVSSHSMEESASGPPSPSVIWQPEAKSPGSRIQRMDAADLGVTDQHSPFSQDAPAAEEGGSQADLDVPYPDLAPVVFFCLKQTTTLRYWCIKVVCNPYPL</sequence>
<dbReference type="AGR" id="Xenbase:XB-GENE-29089399"/>
<evidence type="ECO:0000313" key="2">
    <source>
        <dbReference type="Proteomes" id="UP000008143"/>
    </source>
</evidence>
<dbReference type="OrthoDB" id="8195947at2759"/>
<protein>
    <submittedName>
        <fullName evidence="3">Voltage-dependent T-type calcium channel subunit alpha-1I-like</fullName>
    </submittedName>
</protein>
<organism evidence="2 3">
    <name type="scientific">Xenopus tropicalis</name>
    <name type="common">Western clawed frog</name>
    <name type="synonym">Silurana tropicalis</name>
    <dbReference type="NCBI Taxonomy" id="8364"/>
    <lineage>
        <taxon>Eukaryota</taxon>
        <taxon>Metazoa</taxon>
        <taxon>Chordata</taxon>
        <taxon>Craniata</taxon>
        <taxon>Vertebrata</taxon>
        <taxon>Euteleostomi</taxon>
        <taxon>Amphibia</taxon>
        <taxon>Batrachia</taxon>
        <taxon>Anura</taxon>
        <taxon>Pipoidea</taxon>
        <taxon>Pipidae</taxon>
        <taxon>Xenopodinae</taxon>
        <taxon>Xenopus</taxon>
        <taxon>Silurana</taxon>
    </lineage>
</organism>
<keyword evidence="2" id="KW-1185">Reference proteome</keyword>
<dbReference type="OMA" id="ARIQFHA"/>
<feature type="region of interest" description="Disordered" evidence="1">
    <location>
        <begin position="29"/>
        <end position="92"/>
    </location>
</feature>
<evidence type="ECO:0000313" key="4">
    <source>
        <dbReference type="Xenbase" id="XB-GENE-29089399"/>
    </source>
</evidence>
<dbReference type="AlphaFoldDB" id="A0A8J0SM13"/>
<dbReference type="Xenbase" id="XB-GENE-29089399">
    <property type="gene designation" value="LOC105946978"/>
</dbReference>
<name>A0A8J0SM13_XENTR</name>
<proteinExistence type="predicted"/>
<gene>
    <name evidence="3 4" type="primary">LOC105946978</name>
</gene>
<dbReference type="Proteomes" id="UP000008143">
    <property type="component" value="Chromosome 4"/>
</dbReference>
<dbReference type="RefSeq" id="XP_012816930.1">
    <property type="nucleotide sequence ID" value="XM_012961476.2"/>
</dbReference>
<accession>A0A8J0SM13</accession>
<dbReference type="KEGG" id="xtr:105946978"/>
<dbReference type="GeneID" id="105946978"/>